<evidence type="ECO:0000259" key="8">
    <source>
        <dbReference type="PROSITE" id="PS50109"/>
    </source>
</evidence>
<keyword evidence="3" id="KW-0808">Transferase</keyword>
<feature type="domain" description="Histidine kinase" evidence="8">
    <location>
        <begin position="152"/>
        <end position="359"/>
    </location>
</feature>
<dbReference type="PANTHER" id="PTHR43065:SF46">
    <property type="entry name" value="C4-DICARBOXYLATE TRANSPORT SENSOR PROTEIN DCTB"/>
    <property type="match status" value="1"/>
</dbReference>
<keyword evidence="5 10" id="KW-0418">Kinase</keyword>
<keyword evidence="4" id="KW-0547">Nucleotide-binding</keyword>
<proteinExistence type="predicted"/>
<gene>
    <name evidence="10" type="ORF">GCM10017161_41420</name>
</gene>
<organism evidence="10 11">
    <name type="scientific">Thalassotalea marina</name>
    <dbReference type="NCBI Taxonomy" id="1673741"/>
    <lineage>
        <taxon>Bacteria</taxon>
        <taxon>Pseudomonadati</taxon>
        <taxon>Pseudomonadota</taxon>
        <taxon>Gammaproteobacteria</taxon>
        <taxon>Alteromonadales</taxon>
        <taxon>Colwelliaceae</taxon>
        <taxon>Thalassotalea</taxon>
    </lineage>
</organism>
<keyword evidence="7" id="KW-0902">Two-component regulatory system</keyword>
<reference evidence="10" key="2">
    <citation type="submission" date="2020-09" db="EMBL/GenBank/DDBJ databases">
        <authorList>
            <person name="Sun Q."/>
            <person name="Kim S."/>
        </authorList>
    </citation>
    <scope>NUCLEOTIDE SEQUENCE</scope>
    <source>
        <strain evidence="10">KCTC 42731</strain>
    </source>
</reference>
<dbReference type="PROSITE" id="PS50112">
    <property type="entry name" value="PAS"/>
    <property type="match status" value="1"/>
</dbReference>
<evidence type="ECO:0000256" key="5">
    <source>
        <dbReference type="ARBA" id="ARBA00022777"/>
    </source>
</evidence>
<name>A0A919BRD8_9GAMM</name>
<keyword evidence="11" id="KW-1185">Reference proteome</keyword>
<dbReference type="GO" id="GO:0000160">
    <property type="term" value="P:phosphorelay signal transduction system"/>
    <property type="evidence" value="ECO:0007669"/>
    <property type="project" value="UniProtKB-KW"/>
</dbReference>
<evidence type="ECO:0000259" key="9">
    <source>
        <dbReference type="PROSITE" id="PS50112"/>
    </source>
</evidence>
<dbReference type="Gene3D" id="3.30.450.20">
    <property type="entry name" value="PAS domain"/>
    <property type="match status" value="1"/>
</dbReference>
<dbReference type="AlphaFoldDB" id="A0A919BRD8"/>
<dbReference type="GO" id="GO:0004673">
    <property type="term" value="F:protein histidine kinase activity"/>
    <property type="evidence" value="ECO:0007669"/>
    <property type="project" value="UniProtKB-EC"/>
</dbReference>
<comment type="catalytic activity">
    <reaction evidence="1">
        <text>ATP + protein L-histidine = ADP + protein N-phospho-L-histidine.</text>
        <dbReference type="EC" id="2.7.13.3"/>
    </reaction>
</comment>
<evidence type="ECO:0000256" key="2">
    <source>
        <dbReference type="ARBA" id="ARBA00012438"/>
    </source>
</evidence>
<dbReference type="InterPro" id="IPR004358">
    <property type="entry name" value="Sig_transdc_His_kin-like_C"/>
</dbReference>
<comment type="caution">
    <text evidence="10">The sequence shown here is derived from an EMBL/GenBank/DDBJ whole genome shotgun (WGS) entry which is preliminary data.</text>
</comment>
<dbReference type="PANTHER" id="PTHR43065">
    <property type="entry name" value="SENSOR HISTIDINE KINASE"/>
    <property type="match status" value="1"/>
</dbReference>
<dbReference type="PROSITE" id="PS50109">
    <property type="entry name" value="HIS_KIN"/>
    <property type="match status" value="1"/>
</dbReference>
<dbReference type="Proteomes" id="UP000623842">
    <property type="component" value="Unassembled WGS sequence"/>
</dbReference>
<dbReference type="Gene3D" id="3.30.565.10">
    <property type="entry name" value="Histidine kinase-like ATPase, C-terminal domain"/>
    <property type="match status" value="1"/>
</dbReference>
<accession>A0A919BRD8</accession>
<dbReference type="SUPFAM" id="SSF55785">
    <property type="entry name" value="PYP-like sensor domain (PAS domain)"/>
    <property type="match status" value="1"/>
</dbReference>
<protein>
    <recommendedName>
        <fullName evidence="2">histidine kinase</fullName>
        <ecNumber evidence="2">2.7.13.3</ecNumber>
    </recommendedName>
</protein>
<dbReference type="SUPFAM" id="SSF55874">
    <property type="entry name" value="ATPase domain of HSP90 chaperone/DNA topoisomerase II/histidine kinase"/>
    <property type="match status" value="1"/>
</dbReference>
<evidence type="ECO:0000313" key="11">
    <source>
        <dbReference type="Proteomes" id="UP000623842"/>
    </source>
</evidence>
<dbReference type="EMBL" id="BNCK01000015">
    <property type="protein sequence ID" value="GHG07473.1"/>
    <property type="molecule type" value="Genomic_DNA"/>
</dbReference>
<dbReference type="InterPro" id="IPR035965">
    <property type="entry name" value="PAS-like_dom_sf"/>
</dbReference>
<evidence type="ECO:0000256" key="1">
    <source>
        <dbReference type="ARBA" id="ARBA00000085"/>
    </source>
</evidence>
<evidence type="ECO:0000256" key="6">
    <source>
        <dbReference type="ARBA" id="ARBA00022840"/>
    </source>
</evidence>
<evidence type="ECO:0000256" key="4">
    <source>
        <dbReference type="ARBA" id="ARBA00022741"/>
    </source>
</evidence>
<dbReference type="EC" id="2.7.13.3" evidence="2"/>
<dbReference type="InterPro" id="IPR036890">
    <property type="entry name" value="HATPase_C_sf"/>
</dbReference>
<dbReference type="InterPro" id="IPR003594">
    <property type="entry name" value="HATPase_dom"/>
</dbReference>
<evidence type="ECO:0000256" key="3">
    <source>
        <dbReference type="ARBA" id="ARBA00022679"/>
    </source>
</evidence>
<dbReference type="Gene3D" id="1.10.287.130">
    <property type="match status" value="1"/>
</dbReference>
<evidence type="ECO:0000256" key="7">
    <source>
        <dbReference type="ARBA" id="ARBA00023012"/>
    </source>
</evidence>
<dbReference type="RefSeq" id="WP_229854894.1">
    <property type="nucleotide sequence ID" value="NZ_BNCK01000015.1"/>
</dbReference>
<dbReference type="GO" id="GO:0005524">
    <property type="term" value="F:ATP binding"/>
    <property type="evidence" value="ECO:0007669"/>
    <property type="project" value="UniProtKB-KW"/>
</dbReference>
<dbReference type="PRINTS" id="PR00344">
    <property type="entry name" value="BCTRLSENSOR"/>
</dbReference>
<feature type="domain" description="PAS" evidence="9">
    <location>
        <begin position="36"/>
        <end position="80"/>
    </location>
</feature>
<dbReference type="InterPro" id="IPR005467">
    <property type="entry name" value="His_kinase_dom"/>
</dbReference>
<dbReference type="InterPro" id="IPR000014">
    <property type="entry name" value="PAS"/>
</dbReference>
<evidence type="ECO:0000313" key="10">
    <source>
        <dbReference type="EMBL" id="GHG07473.1"/>
    </source>
</evidence>
<dbReference type="Pfam" id="PF02518">
    <property type="entry name" value="HATPase_c"/>
    <property type="match status" value="1"/>
</dbReference>
<sequence>MRPNSSTNSGALAELNQAITLAVDQLREQRLVSKEHHLALSKVLEHIDIAVLCFDEHGIVTLANPKAKKLLNHTHSEMVGFPARTLGIDNKVLSAKQQKLVQLTTSHTDKKVYLQTDNYQLYGKTYTLLFINDVQQILQNEERAAWQKLLRVLSHEINNSLAPIASIGESLNGLLEQQQLQDIEQDLKDGLTIMTKRALALNGFIKEYQMLAKLPEPKKSLFSLVNFIQEQLALFPNVTPSISTKTDFEIFADREQLSQTLVNLIKNAMEANQTKTQAHIEISWQINRNTLQLMIADNGPGIANPDNLFVPFYTTKKTGSGIGLVVSRQILFNHGGDLTLRNKENEQGAIATISLPVINNN</sequence>
<dbReference type="SMART" id="SM00387">
    <property type="entry name" value="HATPase_c"/>
    <property type="match status" value="1"/>
</dbReference>
<keyword evidence="6" id="KW-0067">ATP-binding</keyword>
<reference evidence="10" key="1">
    <citation type="journal article" date="2014" name="Int. J. Syst. Evol. Microbiol.">
        <title>Complete genome sequence of Corynebacterium casei LMG S-19264T (=DSM 44701T), isolated from a smear-ripened cheese.</title>
        <authorList>
            <consortium name="US DOE Joint Genome Institute (JGI-PGF)"/>
            <person name="Walter F."/>
            <person name="Albersmeier A."/>
            <person name="Kalinowski J."/>
            <person name="Ruckert C."/>
        </authorList>
    </citation>
    <scope>NUCLEOTIDE SEQUENCE</scope>
    <source>
        <strain evidence="10">KCTC 42731</strain>
    </source>
</reference>